<reference evidence="2" key="2">
    <citation type="submission" date="2015-05" db="EMBL/GenBank/DDBJ databases">
        <title>Complete genome sequence of Corynebacterium mustelae DSM 45274, isolated from various tissues of a male ferret with lethal sepsis.</title>
        <authorList>
            <person name="Ruckert C."/>
            <person name="Albersmeier A."/>
            <person name="Winkler A."/>
            <person name="Tauch A."/>
        </authorList>
    </citation>
    <scope>NUCLEOTIDE SEQUENCE [LARGE SCALE GENOMIC DNA]</scope>
    <source>
        <strain evidence="2">DSM 45274</strain>
    </source>
</reference>
<evidence type="ECO:0000313" key="2">
    <source>
        <dbReference type="Proteomes" id="UP000035199"/>
    </source>
</evidence>
<dbReference type="STRING" id="571915.CMUST_05715"/>
<dbReference type="AlphaFoldDB" id="A0A0G3GWD6"/>
<accession>A0A0G3GWD6</accession>
<keyword evidence="2" id="KW-1185">Reference proteome</keyword>
<evidence type="ECO:0000313" key="1">
    <source>
        <dbReference type="EMBL" id="AKK05479.1"/>
    </source>
</evidence>
<gene>
    <name evidence="1" type="ORF">CMUST_05715</name>
</gene>
<organism evidence="1 2">
    <name type="scientific">Corynebacterium mustelae</name>
    <dbReference type="NCBI Taxonomy" id="571915"/>
    <lineage>
        <taxon>Bacteria</taxon>
        <taxon>Bacillati</taxon>
        <taxon>Actinomycetota</taxon>
        <taxon>Actinomycetes</taxon>
        <taxon>Mycobacteriales</taxon>
        <taxon>Corynebacteriaceae</taxon>
        <taxon>Corynebacterium</taxon>
    </lineage>
</organism>
<protein>
    <recommendedName>
        <fullName evidence="3">DUF4440 domain-containing protein</fullName>
    </recommendedName>
</protein>
<dbReference type="InterPro" id="IPR032710">
    <property type="entry name" value="NTF2-like_dom_sf"/>
</dbReference>
<evidence type="ECO:0008006" key="3">
    <source>
        <dbReference type="Google" id="ProtNLM"/>
    </source>
</evidence>
<dbReference type="PATRIC" id="fig|571915.4.peg.1214"/>
<dbReference type="Proteomes" id="UP000035199">
    <property type="component" value="Chromosome"/>
</dbReference>
<dbReference type="SUPFAM" id="SSF54427">
    <property type="entry name" value="NTF2-like"/>
    <property type="match status" value="1"/>
</dbReference>
<dbReference type="OrthoDB" id="7845843at2"/>
<dbReference type="KEGG" id="cmv:CMUST_05715"/>
<reference evidence="1 2" key="1">
    <citation type="journal article" date="2015" name="Genome Announc.">
        <title>Complete Genome Sequence of the Type Strain Corynebacterium mustelae DSM 45274, Isolated from Various Tissues of a Male Ferret with Lethal Sepsis.</title>
        <authorList>
            <person name="Ruckert C."/>
            <person name="Eimer J."/>
            <person name="Winkler A."/>
            <person name="Tauch A."/>
        </authorList>
    </citation>
    <scope>NUCLEOTIDE SEQUENCE [LARGE SCALE GENOMIC DNA]</scope>
    <source>
        <strain evidence="1 2">DSM 45274</strain>
    </source>
</reference>
<proteinExistence type="predicted"/>
<dbReference type="RefSeq" id="WP_047261682.1">
    <property type="nucleotide sequence ID" value="NZ_CP011542.1"/>
</dbReference>
<name>A0A0G3GWD6_9CORY</name>
<dbReference type="EMBL" id="CP011542">
    <property type="protein sequence ID" value="AKK05479.1"/>
    <property type="molecule type" value="Genomic_DNA"/>
</dbReference>
<sequence length="143" mass="16134">MSKTSESPEWHRELIAREPVLDHPEFIWDDRSFDSEIASDFAEIGASGTWYPREVIREVVLGRLAGTHATSLPGGYRIEDAQVIEITPDVAQVRYSLHAQGRVTRRTTLYRRGPDGWQAVFHQGTVVPNAIPLPPNHPEPRQA</sequence>